<feature type="compositionally biased region" description="Polar residues" evidence="1">
    <location>
        <begin position="426"/>
        <end position="454"/>
    </location>
</feature>
<organism evidence="2 3">
    <name type="scientific">Paramecium primaurelia</name>
    <dbReference type="NCBI Taxonomy" id="5886"/>
    <lineage>
        <taxon>Eukaryota</taxon>
        <taxon>Sar</taxon>
        <taxon>Alveolata</taxon>
        <taxon>Ciliophora</taxon>
        <taxon>Intramacronucleata</taxon>
        <taxon>Oligohymenophorea</taxon>
        <taxon>Peniculida</taxon>
        <taxon>Parameciidae</taxon>
        <taxon>Paramecium</taxon>
    </lineage>
</organism>
<dbReference type="EMBL" id="CAJJDM010000117">
    <property type="protein sequence ID" value="CAD8101060.1"/>
    <property type="molecule type" value="Genomic_DNA"/>
</dbReference>
<accession>A0A8S1PCX4</accession>
<name>A0A8S1PCX4_PARPR</name>
<dbReference type="Proteomes" id="UP000688137">
    <property type="component" value="Unassembled WGS sequence"/>
</dbReference>
<feature type="region of interest" description="Disordered" evidence="1">
    <location>
        <begin position="426"/>
        <end position="462"/>
    </location>
</feature>
<evidence type="ECO:0000313" key="3">
    <source>
        <dbReference type="Proteomes" id="UP000688137"/>
    </source>
</evidence>
<sequence>MENKTKQKMKVEELWRIGQSEIIVNSFVWINKNLFKKYCQSQNYYYTRDINEILRDASSKAVVQYKDWIGYDDDDEYLKRYYYYEDEYPQKIQLLSEYYKFHTDIPRIFMEPIILLLNKYYDKKRRYEYYRIARLIEEENKKNPNGPPKCIIGEGPSPANSQESYKNQESQTQVKRIRNTQILKDLSWLNKSLSQIQKKGIEKSCTLQEICKQLGKVTLEQSSLQISSVKGDEMQLDKFLSYLNVQTQKTQRDKVQLIQKYSKKLSQPHEQLVQTFTQKQHHDVSKQRLGSQHFIQKTELIQQKNKISSDININCINNQDNTLQKQSNHTRLDQNDQIIRCKSKTIVQPKISNQQFLKEIRQNVLSIPQLLNYQNQNSILSPIQSNAYLQTYKINQISIGKLNLKQISKIYIEDDPNQQELKWKNGAQTHRPNSGTKNFFSNRNSPTVQRGTQNEQKKNVLKQTSSQITATYSQLQQKQSQKNIKAIDSSTNRKSIQPNIHFRYRSNQDNNNIHQNLQLKQAQHQKNRSDGKLLNSPLLDTQHQFLCLTDRAVASYQNSPKTNIQKRVGNGIGTFKNSGNPKNSQIKQMLLTQVQKQQQRQECFSLQLRKPN</sequence>
<gene>
    <name evidence="2" type="ORF">PPRIM_AZ9-3.1.T1140089</name>
</gene>
<feature type="region of interest" description="Disordered" evidence="1">
    <location>
        <begin position="478"/>
        <end position="498"/>
    </location>
</feature>
<protein>
    <submittedName>
        <fullName evidence="2">Uncharacterized protein</fullName>
    </submittedName>
</protein>
<feature type="region of interest" description="Disordered" evidence="1">
    <location>
        <begin position="144"/>
        <end position="172"/>
    </location>
</feature>
<feature type="compositionally biased region" description="Polar residues" evidence="1">
    <location>
        <begin position="158"/>
        <end position="172"/>
    </location>
</feature>
<proteinExistence type="predicted"/>
<keyword evidence="3" id="KW-1185">Reference proteome</keyword>
<evidence type="ECO:0000256" key="1">
    <source>
        <dbReference type="SAM" id="MobiDB-lite"/>
    </source>
</evidence>
<evidence type="ECO:0000313" key="2">
    <source>
        <dbReference type="EMBL" id="CAD8101060.1"/>
    </source>
</evidence>
<comment type="caution">
    <text evidence="2">The sequence shown here is derived from an EMBL/GenBank/DDBJ whole genome shotgun (WGS) entry which is preliminary data.</text>
</comment>
<reference evidence="2" key="1">
    <citation type="submission" date="2021-01" db="EMBL/GenBank/DDBJ databases">
        <authorList>
            <consortium name="Genoscope - CEA"/>
            <person name="William W."/>
        </authorList>
    </citation>
    <scope>NUCLEOTIDE SEQUENCE</scope>
</reference>
<dbReference type="AlphaFoldDB" id="A0A8S1PCX4"/>